<reference evidence="1" key="1">
    <citation type="submission" date="2021-01" db="EMBL/GenBank/DDBJ databases">
        <authorList>
            <person name="Corre E."/>
            <person name="Pelletier E."/>
            <person name="Niang G."/>
            <person name="Scheremetjew M."/>
            <person name="Finn R."/>
            <person name="Kale V."/>
            <person name="Holt S."/>
            <person name="Cochrane G."/>
            <person name="Meng A."/>
            <person name="Brown T."/>
            <person name="Cohen L."/>
        </authorList>
    </citation>
    <scope>NUCLEOTIDE SEQUENCE</scope>
    <source>
        <strain evidence="1">FSP1.4</strain>
    </source>
</reference>
<proteinExistence type="predicted"/>
<name>A0A7S3N2T4_9SPIT</name>
<sequence>MDEREGKQRVRRERDEGKKFREEKEKLVRMLIDRDHFLLRVNGFDLKRKAMEVEGEEVKIEDEASEEEGVDFRIIMTEKFNKPVINKERKNYKERIKMALMSNNFLRSLKTKEISERIK</sequence>
<protein>
    <submittedName>
        <fullName evidence="1">Uncharacterized protein</fullName>
    </submittedName>
</protein>
<organism evidence="1">
    <name type="scientific">Euplotes harpa</name>
    <dbReference type="NCBI Taxonomy" id="151035"/>
    <lineage>
        <taxon>Eukaryota</taxon>
        <taxon>Sar</taxon>
        <taxon>Alveolata</taxon>
        <taxon>Ciliophora</taxon>
        <taxon>Intramacronucleata</taxon>
        <taxon>Spirotrichea</taxon>
        <taxon>Hypotrichia</taxon>
        <taxon>Euplotida</taxon>
        <taxon>Euplotidae</taxon>
        <taxon>Euplotes</taxon>
    </lineage>
</organism>
<accession>A0A7S3N2T4</accession>
<dbReference type="EMBL" id="HBII01005190">
    <property type="protein sequence ID" value="CAE0343431.1"/>
    <property type="molecule type" value="Transcribed_RNA"/>
</dbReference>
<gene>
    <name evidence="1" type="ORF">EHAR0213_LOCUS2338</name>
</gene>
<dbReference type="AlphaFoldDB" id="A0A7S3N2T4"/>
<evidence type="ECO:0000313" key="1">
    <source>
        <dbReference type="EMBL" id="CAE0343431.1"/>
    </source>
</evidence>